<dbReference type="Proteomes" id="UP000472276">
    <property type="component" value="Unassembled WGS sequence"/>
</dbReference>
<evidence type="ECO:0000256" key="1">
    <source>
        <dbReference type="SAM" id="SignalP"/>
    </source>
</evidence>
<protein>
    <recommendedName>
        <fullName evidence="2">FBA domain-containing protein</fullName>
    </recommendedName>
</protein>
<dbReference type="PANTHER" id="PTHR12125">
    <property type="entry name" value="F-BOX ONLY PROTEIN 6-LIKE PROTEIN"/>
    <property type="match status" value="1"/>
</dbReference>
<keyword evidence="4" id="KW-1185">Reference proteome</keyword>
<dbReference type="PANTHER" id="PTHR12125:SF12">
    <property type="entry name" value="F-BOX ONLY PROTEIN 6"/>
    <property type="match status" value="1"/>
</dbReference>
<dbReference type="InterPro" id="IPR007397">
    <property type="entry name" value="F-box-assoc_dom"/>
</dbReference>
<dbReference type="InterPro" id="IPR039752">
    <property type="entry name" value="F-box_only"/>
</dbReference>
<dbReference type="Pfam" id="PF04300">
    <property type="entry name" value="FBA"/>
    <property type="match status" value="1"/>
</dbReference>
<dbReference type="GO" id="GO:0005737">
    <property type="term" value="C:cytoplasm"/>
    <property type="evidence" value="ECO:0007669"/>
    <property type="project" value="TreeGrafter"/>
</dbReference>
<dbReference type="GO" id="GO:0036503">
    <property type="term" value="P:ERAD pathway"/>
    <property type="evidence" value="ECO:0007669"/>
    <property type="project" value="TreeGrafter"/>
</dbReference>
<dbReference type="InterPro" id="IPR008979">
    <property type="entry name" value="Galactose-bd-like_sf"/>
</dbReference>
<name>A0A668RCX7_OREAU</name>
<dbReference type="Gene3D" id="2.60.120.260">
    <property type="entry name" value="Galactose-binding domain-like"/>
    <property type="match status" value="1"/>
</dbReference>
<gene>
    <name evidence="3" type="primary">RPS11</name>
</gene>
<dbReference type="AlphaFoldDB" id="A0A668RCX7"/>
<feature type="chain" id="PRO_5025670169" description="FBA domain-containing protein" evidence="1">
    <location>
        <begin position="19"/>
        <end position="133"/>
    </location>
</feature>
<proteinExistence type="predicted"/>
<feature type="domain" description="FBA" evidence="2">
    <location>
        <begin position="1"/>
        <end position="129"/>
    </location>
</feature>
<organism evidence="3 4">
    <name type="scientific">Oreochromis aureus</name>
    <name type="common">Israeli tilapia</name>
    <name type="synonym">Chromis aureus</name>
    <dbReference type="NCBI Taxonomy" id="47969"/>
    <lineage>
        <taxon>Eukaryota</taxon>
        <taxon>Metazoa</taxon>
        <taxon>Chordata</taxon>
        <taxon>Craniata</taxon>
        <taxon>Vertebrata</taxon>
        <taxon>Euteleostomi</taxon>
        <taxon>Actinopterygii</taxon>
        <taxon>Neopterygii</taxon>
        <taxon>Teleostei</taxon>
        <taxon>Neoteleostei</taxon>
        <taxon>Acanthomorphata</taxon>
        <taxon>Ovalentaria</taxon>
        <taxon>Cichlomorphae</taxon>
        <taxon>Cichliformes</taxon>
        <taxon>Cichlidae</taxon>
        <taxon>African cichlids</taxon>
        <taxon>Pseudocrenilabrinae</taxon>
        <taxon>Oreochromini</taxon>
        <taxon>Oreochromis</taxon>
    </lineage>
</organism>
<dbReference type="GO" id="GO:0006516">
    <property type="term" value="P:glycoprotein catabolic process"/>
    <property type="evidence" value="ECO:0007669"/>
    <property type="project" value="TreeGrafter"/>
</dbReference>
<feature type="signal peptide" evidence="1">
    <location>
        <begin position="1"/>
        <end position="18"/>
    </location>
</feature>
<evidence type="ECO:0000313" key="3">
    <source>
        <dbReference type="Ensembl" id="ENSOABP00000002038.1"/>
    </source>
</evidence>
<dbReference type="Ensembl" id="ENSOABT00000002114.2">
    <property type="protein sequence ID" value="ENSOABP00000002038.1"/>
    <property type="gene ID" value="ENSOABG00000001275.2"/>
</dbReference>
<evidence type="ECO:0000313" key="4">
    <source>
        <dbReference type="Proteomes" id="UP000472276"/>
    </source>
</evidence>
<dbReference type="SMART" id="SM01198">
    <property type="entry name" value="FBA"/>
    <property type="match status" value="1"/>
</dbReference>
<sequence length="133" mass="15770">WRSYCFSFFLFLFTFLSCFKPRDLQKVTVSSNFKRNAKKKYKKSISRTKILTRFDCGGSYEIRVELLDQKKKLIEIFSPETIYRGITHVFHKYGPGVRYIRFTHGGKNLRWWKGHFGIHITGSSVELFPTLDT</sequence>
<evidence type="ECO:0000259" key="2">
    <source>
        <dbReference type="PROSITE" id="PS51114"/>
    </source>
</evidence>
<dbReference type="GO" id="GO:0019005">
    <property type="term" value="C:SCF ubiquitin ligase complex"/>
    <property type="evidence" value="ECO:0007669"/>
    <property type="project" value="TreeGrafter"/>
</dbReference>
<dbReference type="PROSITE" id="PS51114">
    <property type="entry name" value="FBA"/>
    <property type="match status" value="1"/>
</dbReference>
<dbReference type="SUPFAM" id="SSF49785">
    <property type="entry name" value="Galactose-binding domain-like"/>
    <property type="match status" value="1"/>
</dbReference>
<dbReference type="GO" id="GO:0061630">
    <property type="term" value="F:ubiquitin protein ligase activity"/>
    <property type="evidence" value="ECO:0007669"/>
    <property type="project" value="TreeGrafter"/>
</dbReference>
<reference evidence="3" key="1">
    <citation type="submission" date="2025-08" db="UniProtKB">
        <authorList>
            <consortium name="Ensembl"/>
        </authorList>
    </citation>
    <scope>IDENTIFICATION</scope>
</reference>
<accession>A0A668RCX7</accession>
<reference evidence="3" key="2">
    <citation type="submission" date="2025-09" db="UniProtKB">
        <authorList>
            <consortium name="Ensembl"/>
        </authorList>
    </citation>
    <scope>IDENTIFICATION</scope>
</reference>
<keyword evidence="1" id="KW-0732">Signal</keyword>
<dbReference type="GO" id="GO:0031146">
    <property type="term" value="P:SCF-dependent proteasomal ubiquitin-dependent protein catabolic process"/>
    <property type="evidence" value="ECO:0007669"/>
    <property type="project" value="TreeGrafter"/>
</dbReference>